<sequence length="268" mass="29385">MSNPTAVKPPTGTVTLAHWLAEAPFTLTMSSGFFSFFAHCGMAWALEEHALKPAKITGSSAGALIGCCLASGRSAMEIRDLLLTLKPHQFWDPGWGWGLLKGERFRALVREFIAIEQFSECRIPLALSAYHARSRTTRVFLEGPLVDAVHASCAVPLLLQPARIDNRLYWDGGIADRHGLAATRLGERVFYHHIASRSPWRRRSSKALQVPERPNLQALVISNLPRSSPRDLGNGPIALELAYEATLQALDTVLEGGPVEVTTGERGR</sequence>
<keyword evidence="3 4" id="KW-0443">Lipid metabolism</keyword>
<proteinExistence type="predicted"/>
<dbReference type="Pfam" id="PF01734">
    <property type="entry name" value="Patatin"/>
    <property type="match status" value="1"/>
</dbReference>
<protein>
    <submittedName>
        <fullName evidence="6">Patatin</fullName>
    </submittedName>
</protein>
<dbReference type="InterPro" id="IPR016035">
    <property type="entry name" value="Acyl_Trfase/lysoPLipase"/>
</dbReference>
<dbReference type="InterPro" id="IPR002641">
    <property type="entry name" value="PNPLA_dom"/>
</dbReference>
<evidence type="ECO:0000256" key="3">
    <source>
        <dbReference type="ARBA" id="ARBA00023098"/>
    </source>
</evidence>
<evidence type="ECO:0000256" key="4">
    <source>
        <dbReference type="PROSITE-ProRule" id="PRU01161"/>
    </source>
</evidence>
<evidence type="ECO:0000256" key="1">
    <source>
        <dbReference type="ARBA" id="ARBA00022801"/>
    </source>
</evidence>
<feature type="short sequence motif" description="GXSXG" evidence="4">
    <location>
        <begin position="58"/>
        <end position="62"/>
    </location>
</feature>
<reference evidence="6 7" key="1">
    <citation type="submission" date="2018-08" db="EMBL/GenBank/DDBJ databases">
        <authorList>
            <person name="Khan S.A."/>
        </authorList>
    </citation>
    <scope>NUCLEOTIDE SEQUENCE [LARGE SCALE GENOMIC DNA]</scope>
    <source>
        <strain evidence="6 7">GTF-13</strain>
    </source>
</reference>
<keyword evidence="2 4" id="KW-0442">Lipid degradation</keyword>
<keyword evidence="1 4" id="KW-0378">Hydrolase</keyword>
<dbReference type="Gene3D" id="3.40.1090.10">
    <property type="entry name" value="Cytosolic phospholipase A2 catalytic domain"/>
    <property type="match status" value="2"/>
</dbReference>
<accession>A0A3P3VQ90</accession>
<comment type="caution">
    <text evidence="4">Lacks conserved residue(s) required for the propagation of feature annotation.</text>
</comment>
<reference evidence="6 7" key="2">
    <citation type="submission" date="2018-12" db="EMBL/GenBank/DDBJ databases">
        <title>Simiduia agarivorans gen. nov., sp. nov., a marine, agarolytic bacterium isolated from shallow coastal water from Keelung, Taiwan.</title>
        <authorList>
            <person name="Shieh W.Y."/>
        </authorList>
    </citation>
    <scope>NUCLEOTIDE SEQUENCE [LARGE SCALE GENOMIC DNA]</scope>
    <source>
        <strain evidence="6 7">GTF-13</strain>
    </source>
</reference>
<organism evidence="6 7">
    <name type="scientific">Aestuariirhabdus litorea</name>
    <dbReference type="NCBI Taxonomy" id="2528527"/>
    <lineage>
        <taxon>Bacteria</taxon>
        <taxon>Pseudomonadati</taxon>
        <taxon>Pseudomonadota</taxon>
        <taxon>Gammaproteobacteria</taxon>
        <taxon>Oceanospirillales</taxon>
        <taxon>Aestuariirhabdaceae</taxon>
        <taxon>Aestuariirhabdus</taxon>
    </lineage>
</organism>
<dbReference type="SUPFAM" id="SSF52151">
    <property type="entry name" value="FabD/lysophospholipase-like"/>
    <property type="match status" value="1"/>
</dbReference>
<feature type="short sequence motif" description="DGA/G" evidence="4">
    <location>
        <begin position="171"/>
        <end position="173"/>
    </location>
</feature>
<dbReference type="PANTHER" id="PTHR14226:SF29">
    <property type="entry name" value="NEUROPATHY TARGET ESTERASE SWS"/>
    <property type="match status" value="1"/>
</dbReference>
<dbReference type="PROSITE" id="PS51635">
    <property type="entry name" value="PNPLA"/>
    <property type="match status" value="1"/>
</dbReference>
<dbReference type="EMBL" id="QWEZ01000001">
    <property type="protein sequence ID" value="RRJ84942.1"/>
    <property type="molecule type" value="Genomic_DNA"/>
</dbReference>
<comment type="caution">
    <text evidence="6">The sequence shown here is derived from an EMBL/GenBank/DDBJ whole genome shotgun (WGS) entry which is preliminary data.</text>
</comment>
<dbReference type="GO" id="GO:0016787">
    <property type="term" value="F:hydrolase activity"/>
    <property type="evidence" value="ECO:0007669"/>
    <property type="project" value="UniProtKB-UniRule"/>
</dbReference>
<feature type="active site" description="Proton acceptor" evidence="4">
    <location>
        <position position="171"/>
    </location>
</feature>
<dbReference type="AlphaFoldDB" id="A0A3P3VQ90"/>
<dbReference type="Proteomes" id="UP000280792">
    <property type="component" value="Unassembled WGS sequence"/>
</dbReference>
<evidence type="ECO:0000313" key="6">
    <source>
        <dbReference type="EMBL" id="RRJ84942.1"/>
    </source>
</evidence>
<feature type="active site" description="Nucleophile" evidence="4">
    <location>
        <position position="60"/>
    </location>
</feature>
<feature type="domain" description="PNPLA" evidence="5">
    <location>
        <begin position="27"/>
        <end position="184"/>
    </location>
</feature>
<gene>
    <name evidence="6" type="ORF">D0544_07625</name>
</gene>
<dbReference type="InterPro" id="IPR050301">
    <property type="entry name" value="NTE"/>
</dbReference>
<keyword evidence="7" id="KW-1185">Reference proteome</keyword>
<dbReference type="GO" id="GO:0016042">
    <property type="term" value="P:lipid catabolic process"/>
    <property type="evidence" value="ECO:0007669"/>
    <property type="project" value="UniProtKB-UniRule"/>
</dbReference>
<dbReference type="PANTHER" id="PTHR14226">
    <property type="entry name" value="NEUROPATHY TARGET ESTERASE/SWISS CHEESE D.MELANOGASTER"/>
    <property type="match status" value="1"/>
</dbReference>
<evidence type="ECO:0000256" key="2">
    <source>
        <dbReference type="ARBA" id="ARBA00022963"/>
    </source>
</evidence>
<evidence type="ECO:0000259" key="5">
    <source>
        <dbReference type="PROSITE" id="PS51635"/>
    </source>
</evidence>
<evidence type="ECO:0000313" key="7">
    <source>
        <dbReference type="Proteomes" id="UP000280792"/>
    </source>
</evidence>
<name>A0A3P3VQ90_9GAMM</name>